<feature type="compositionally biased region" description="Acidic residues" evidence="1">
    <location>
        <begin position="270"/>
        <end position="280"/>
    </location>
</feature>
<dbReference type="KEGG" id="glz:GLAREA_07001"/>
<dbReference type="EMBL" id="KE145357">
    <property type="protein sequence ID" value="EPE33988.1"/>
    <property type="molecule type" value="Genomic_DNA"/>
</dbReference>
<protein>
    <submittedName>
        <fullName evidence="2">Uncharacterized protein</fullName>
    </submittedName>
</protein>
<gene>
    <name evidence="2" type="ORF">GLAREA_07001</name>
</gene>
<dbReference type="GeneID" id="19466054"/>
<dbReference type="AlphaFoldDB" id="S3E6I2"/>
<name>S3E6I2_GLAL2</name>
<sequence length="280" mass="32235">MPRWSSLVVRGGPPLTFERCYPKVHAGDEALMSKEERYVVIAMRAYGHVIGYNEAFARAKSLWESGDDRPKCLAFFEPEYNADYSDRPRRFDPNDPESIERAEQFRHHSDEFVAVYGIKEFYTDISIWMTTPFDESLVPNFNIPFHVLVDDATFTFLKRFKPKLELRQYWLSAAEKYGFSAEEIKTYGPGKRLATSGPAAQFVGDDIDTELARCHDRMERQQAWAARNMDDDGPVTQEEQDEYNAWYGKGADDDDDVGGNELRNWKMGANEEDGDVEMAD</sequence>
<feature type="region of interest" description="Disordered" evidence="1">
    <location>
        <begin position="225"/>
        <end position="280"/>
    </location>
</feature>
<dbReference type="RefSeq" id="XP_008079140.1">
    <property type="nucleotide sequence ID" value="XM_008080949.1"/>
</dbReference>
<accession>S3E6I2</accession>
<evidence type="ECO:0000313" key="2">
    <source>
        <dbReference type="EMBL" id="EPE33988.1"/>
    </source>
</evidence>
<evidence type="ECO:0000313" key="3">
    <source>
        <dbReference type="Proteomes" id="UP000016922"/>
    </source>
</evidence>
<evidence type="ECO:0000256" key="1">
    <source>
        <dbReference type="SAM" id="MobiDB-lite"/>
    </source>
</evidence>
<reference evidence="2 3" key="1">
    <citation type="journal article" date="2013" name="BMC Genomics">
        <title>Genomics-driven discovery of the pneumocandin biosynthetic gene cluster in the fungus Glarea lozoyensis.</title>
        <authorList>
            <person name="Chen L."/>
            <person name="Yue Q."/>
            <person name="Zhang X."/>
            <person name="Xiang M."/>
            <person name="Wang C."/>
            <person name="Li S."/>
            <person name="Che Y."/>
            <person name="Ortiz-Lopez F.J."/>
            <person name="Bills G.F."/>
            <person name="Liu X."/>
            <person name="An Z."/>
        </authorList>
    </citation>
    <scope>NUCLEOTIDE SEQUENCE [LARGE SCALE GENOMIC DNA]</scope>
    <source>
        <strain evidence="3">ATCC 20868 / MF5171</strain>
    </source>
</reference>
<dbReference type="OrthoDB" id="10278145at2759"/>
<dbReference type="Proteomes" id="UP000016922">
    <property type="component" value="Unassembled WGS sequence"/>
</dbReference>
<keyword evidence="3" id="KW-1185">Reference proteome</keyword>
<dbReference type="HOGENOM" id="CLU_1082023_0_0_1"/>
<proteinExistence type="predicted"/>
<organism evidence="2 3">
    <name type="scientific">Glarea lozoyensis (strain ATCC 20868 / MF5171)</name>
    <dbReference type="NCBI Taxonomy" id="1116229"/>
    <lineage>
        <taxon>Eukaryota</taxon>
        <taxon>Fungi</taxon>
        <taxon>Dikarya</taxon>
        <taxon>Ascomycota</taxon>
        <taxon>Pezizomycotina</taxon>
        <taxon>Leotiomycetes</taxon>
        <taxon>Helotiales</taxon>
        <taxon>Helotiaceae</taxon>
        <taxon>Glarea</taxon>
    </lineage>
</organism>